<sequence>MAHSCHMFPVRHQFSWATKMIQHAPHLCSVSIAKYAIQIIQFIDHNLMCIHYPVGDFNSIYQLQQHIDKSTRTTDSTKTLIDIIITKSDDTKTSHSGVIALGISDHDLVYICRKIGVPRENPKLNTKPFNYFTYNSDPNLAWQEWKNIFLSISDNHAPYRTRKVRNEHCPWLDNEIKKLSYHRDHLTKKALLNRRTTTINQITVNGQTITGADPGGIECSSRYALNDVRISSNGPKLCSAKVQKVLPTMAKSNTCIIVKGHMERLNILELSFNFLVFELRCMLITQEELEKP</sequence>
<keyword evidence="2" id="KW-1185">Reference proteome</keyword>
<evidence type="ECO:0000313" key="2">
    <source>
        <dbReference type="Proteomes" id="UP001152795"/>
    </source>
</evidence>
<name>A0A7D9EM11_PARCT</name>
<gene>
    <name evidence="1" type="ORF">PACLA_8A014802</name>
</gene>
<dbReference type="AlphaFoldDB" id="A0A7D9EM11"/>
<feature type="non-terminal residue" evidence="1">
    <location>
        <position position="292"/>
    </location>
</feature>
<comment type="caution">
    <text evidence="1">The sequence shown here is derived from an EMBL/GenBank/DDBJ whole genome shotgun (WGS) entry which is preliminary data.</text>
</comment>
<reference evidence="1" key="1">
    <citation type="submission" date="2020-04" db="EMBL/GenBank/DDBJ databases">
        <authorList>
            <person name="Alioto T."/>
            <person name="Alioto T."/>
            <person name="Gomez Garrido J."/>
        </authorList>
    </citation>
    <scope>NUCLEOTIDE SEQUENCE</scope>
    <source>
        <strain evidence="1">A484AB</strain>
    </source>
</reference>
<accession>A0A7D9EM11</accession>
<evidence type="ECO:0000313" key="1">
    <source>
        <dbReference type="EMBL" id="CAB4013686.1"/>
    </source>
</evidence>
<proteinExistence type="predicted"/>
<protein>
    <submittedName>
        <fullName evidence="1">Uncharacterized protein</fullName>
    </submittedName>
</protein>
<dbReference type="Proteomes" id="UP001152795">
    <property type="component" value="Unassembled WGS sequence"/>
</dbReference>
<organism evidence="1 2">
    <name type="scientific">Paramuricea clavata</name>
    <name type="common">Red gorgonian</name>
    <name type="synonym">Violescent sea-whip</name>
    <dbReference type="NCBI Taxonomy" id="317549"/>
    <lineage>
        <taxon>Eukaryota</taxon>
        <taxon>Metazoa</taxon>
        <taxon>Cnidaria</taxon>
        <taxon>Anthozoa</taxon>
        <taxon>Octocorallia</taxon>
        <taxon>Malacalcyonacea</taxon>
        <taxon>Plexauridae</taxon>
        <taxon>Paramuricea</taxon>
    </lineage>
</organism>
<dbReference type="EMBL" id="CACRXK020007981">
    <property type="protein sequence ID" value="CAB4013686.1"/>
    <property type="molecule type" value="Genomic_DNA"/>
</dbReference>
<feature type="non-terminal residue" evidence="1">
    <location>
        <position position="1"/>
    </location>
</feature>